<sequence>MLELPTVLSKSARMVTPELPSSPPPSPDSVSQQATSADCYMPSLGGPGENAMIPPRAIDLGMEADPPNDDGLRKKKKRRQGKQSRSRALLKKWNPTLTLENSGSVARDHLASERTFLAYVRTSMTIASVGVALVQLFTISAATTNKHLNRYSRPLGAVIIGIGLCTLALGVVRYFLIQGALVRGFFPVARISAAIISFTLASIILTVFVILVVVR</sequence>
<reference evidence="9 10" key="1">
    <citation type="submission" date="2016-03" db="EMBL/GenBank/DDBJ databases">
        <title>Whole genome sequencing of Grifola frondosa 9006-11.</title>
        <authorList>
            <person name="Min B."/>
            <person name="Park H."/>
            <person name="Kim J.-G."/>
            <person name="Cho H."/>
            <person name="Oh Y.-L."/>
            <person name="Kong W.-S."/>
            <person name="Choi I.-G."/>
        </authorList>
    </citation>
    <scope>NUCLEOTIDE SEQUENCE [LARGE SCALE GENOMIC DNA]</scope>
    <source>
        <strain evidence="9 10">9006-11</strain>
    </source>
</reference>
<name>A0A1C7M3E8_GRIFR</name>
<gene>
    <name evidence="9" type="ORF">A0H81_08545</name>
</gene>
<keyword evidence="10" id="KW-1185">Reference proteome</keyword>
<dbReference type="PANTHER" id="PTHR34187:SF2">
    <property type="entry name" value="DUF202 DOMAIN-CONTAINING PROTEIN"/>
    <property type="match status" value="1"/>
</dbReference>
<evidence type="ECO:0000256" key="3">
    <source>
        <dbReference type="ARBA" id="ARBA00022692"/>
    </source>
</evidence>
<dbReference type="Proteomes" id="UP000092993">
    <property type="component" value="Unassembled WGS sequence"/>
</dbReference>
<dbReference type="PANTHER" id="PTHR34187">
    <property type="entry name" value="FGR18P"/>
    <property type="match status" value="1"/>
</dbReference>
<dbReference type="OMA" id="FHTQIAM"/>
<feature type="transmembrane region" description="Helical" evidence="7">
    <location>
        <begin position="124"/>
        <end position="143"/>
    </location>
</feature>
<feature type="domain" description="DUF202" evidence="8">
    <location>
        <begin position="107"/>
        <end position="175"/>
    </location>
</feature>
<evidence type="ECO:0000256" key="6">
    <source>
        <dbReference type="SAM" id="MobiDB-lite"/>
    </source>
</evidence>
<protein>
    <recommendedName>
        <fullName evidence="8">DUF202 domain-containing protein</fullName>
    </recommendedName>
</protein>
<comment type="caution">
    <text evidence="9">The sequence shown here is derived from an EMBL/GenBank/DDBJ whole genome shotgun (WGS) entry which is preliminary data.</text>
</comment>
<keyword evidence="2" id="KW-1003">Cell membrane</keyword>
<evidence type="ECO:0000256" key="5">
    <source>
        <dbReference type="ARBA" id="ARBA00023136"/>
    </source>
</evidence>
<feature type="compositionally biased region" description="Basic residues" evidence="6">
    <location>
        <begin position="73"/>
        <end position="87"/>
    </location>
</feature>
<dbReference type="AlphaFoldDB" id="A0A1C7M3E8"/>
<evidence type="ECO:0000256" key="4">
    <source>
        <dbReference type="ARBA" id="ARBA00022989"/>
    </source>
</evidence>
<evidence type="ECO:0000313" key="10">
    <source>
        <dbReference type="Proteomes" id="UP000092993"/>
    </source>
</evidence>
<proteinExistence type="predicted"/>
<comment type="subcellular location">
    <subcellularLocation>
        <location evidence="1">Cell membrane</location>
        <topology evidence="1">Multi-pass membrane protein</topology>
    </subcellularLocation>
</comment>
<keyword evidence="5 7" id="KW-0472">Membrane</keyword>
<dbReference type="EMBL" id="LUGG01000011">
    <property type="protein sequence ID" value="OBZ71493.1"/>
    <property type="molecule type" value="Genomic_DNA"/>
</dbReference>
<dbReference type="Pfam" id="PF02656">
    <property type="entry name" value="DUF202"/>
    <property type="match status" value="1"/>
</dbReference>
<keyword evidence="4 7" id="KW-1133">Transmembrane helix</keyword>
<evidence type="ECO:0000259" key="8">
    <source>
        <dbReference type="Pfam" id="PF02656"/>
    </source>
</evidence>
<keyword evidence="3 7" id="KW-0812">Transmembrane</keyword>
<feature type="transmembrane region" description="Helical" evidence="7">
    <location>
        <begin position="155"/>
        <end position="176"/>
    </location>
</feature>
<accession>A0A1C7M3E8</accession>
<evidence type="ECO:0000256" key="1">
    <source>
        <dbReference type="ARBA" id="ARBA00004651"/>
    </source>
</evidence>
<evidence type="ECO:0000313" key="9">
    <source>
        <dbReference type="EMBL" id="OBZ71493.1"/>
    </source>
</evidence>
<dbReference type="GO" id="GO:0005886">
    <property type="term" value="C:plasma membrane"/>
    <property type="evidence" value="ECO:0007669"/>
    <property type="project" value="UniProtKB-SubCell"/>
</dbReference>
<evidence type="ECO:0000256" key="2">
    <source>
        <dbReference type="ARBA" id="ARBA00022475"/>
    </source>
</evidence>
<dbReference type="InterPro" id="IPR052053">
    <property type="entry name" value="IM_YidH-like"/>
</dbReference>
<organism evidence="9 10">
    <name type="scientific">Grifola frondosa</name>
    <name type="common">Maitake</name>
    <name type="synonym">Polyporus frondosus</name>
    <dbReference type="NCBI Taxonomy" id="5627"/>
    <lineage>
        <taxon>Eukaryota</taxon>
        <taxon>Fungi</taxon>
        <taxon>Dikarya</taxon>
        <taxon>Basidiomycota</taxon>
        <taxon>Agaricomycotina</taxon>
        <taxon>Agaricomycetes</taxon>
        <taxon>Polyporales</taxon>
        <taxon>Grifolaceae</taxon>
        <taxon>Grifola</taxon>
    </lineage>
</organism>
<dbReference type="InterPro" id="IPR003807">
    <property type="entry name" value="DUF202"/>
</dbReference>
<evidence type="ECO:0000256" key="7">
    <source>
        <dbReference type="SAM" id="Phobius"/>
    </source>
</evidence>
<feature type="transmembrane region" description="Helical" evidence="7">
    <location>
        <begin position="188"/>
        <end position="214"/>
    </location>
</feature>
<feature type="region of interest" description="Disordered" evidence="6">
    <location>
        <begin position="1"/>
        <end position="87"/>
    </location>
</feature>
<dbReference type="OrthoDB" id="199599at2759"/>